<dbReference type="NCBIfam" id="TIGR04127">
    <property type="entry name" value="flavo_near_exo"/>
    <property type="match status" value="1"/>
</dbReference>
<reference evidence="3" key="2">
    <citation type="submission" date="2018-11" db="EMBL/GenBank/DDBJ databases">
        <title>Proposal to divide the Flavobacteriaceae and reorganize its genera based on Amino Acid Identity values calculated from whole genome sequences.</title>
        <authorList>
            <person name="Nicholson A.C."/>
            <person name="Gulvik C.A."/>
            <person name="Whitney A.M."/>
            <person name="Humrighouse B.W."/>
            <person name="Bell M."/>
            <person name="Holmens B."/>
            <person name="Steigerwalt A."/>
            <person name="Villarma A."/>
            <person name="Sheth M."/>
            <person name="Batra D."/>
            <person name="Pryor J."/>
            <person name="Bernardet J.-F."/>
            <person name="Hugo C."/>
            <person name="Kampfer P."/>
            <person name="Newman J."/>
            <person name="Mcquiston J.R."/>
        </authorList>
    </citation>
    <scope>NUCLEOTIDE SEQUENCE [LARGE SCALE GENOMIC DNA]</scope>
    <source>
        <strain evidence="3">H3056</strain>
    </source>
</reference>
<accession>A0A3N0WRQ3</accession>
<evidence type="ECO:0000256" key="1">
    <source>
        <dbReference type="SAM" id="Phobius"/>
    </source>
</evidence>
<evidence type="ECO:0000313" key="2">
    <source>
        <dbReference type="EMBL" id="ROI07712.1"/>
    </source>
</evidence>
<dbReference type="AlphaFoldDB" id="A0A3N0WRQ3"/>
<protein>
    <submittedName>
        <fullName evidence="2">Exosortase F system-associated protein</fullName>
    </submittedName>
</protein>
<keyword evidence="1" id="KW-0472">Membrane</keyword>
<dbReference type="Proteomes" id="UP000270224">
    <property type="component" value="Unassembled WGS sequence"/>
</dbReference>
<name>A0A3N0WRQ3_9FLAO</name>
<feature type="transmembrane region" description="Helical" evidence="1">
    <location>
        <begin position="120"/>
        <end position="136"/>
    </location>
</feature>
<dbReference type="InterPro" id="IPR026414">
    <property type="entry name" value="ExosoTase_F-assoc_memb"/>
</dbReference>
<keyword evidence="1" id="KW-1133">Transmembrane helix</keyword>
<dbReference type="RefSeq" id="WP_123266033.1">
    <property type="nucleotide sequence ID" value="NZ_RJUG01000004.1"/>
</dbReference>
<sequence length="145" mass="17439">MKLLKWFLVALGVFGLIAVRMLEDRLFYDPFQAYFHLANEHAVFPNFEWSPLIFGYIFRFFLNLALSTFIVHIIFNNQRWTLQAAVLIIVVFLITFPIYLYCIHTRFEIGYLFSFYMRRFVIQPLILLLIIPLFYYRSHLAQASH</sequence>
<reference evidence="3" key="1">
    <citation type="submission" date="2018-11" db="EMBL/GenBank/DDBJ databases">
        <title>Proposal to divide the Flavobacteriaceae and reorganize its genera based on Amino Acid Identity values calculated from whole genome sequences.</title>
        <authorList>
            <person name="Nicholson A.C."/>
            <person name="Gulvik C.A."/>
            <person name="Whitney A.M."/>
            <person name="Humrighouse B.W."/>
            <person name="Bell M."/>
            <person name="Holmes B."/>
            <person name="Steigerwalt A."/>
            <person name="Villarma A."/>
            <person name="Sheth M."/>
            <person name="Batra D."/>
            <person name="Pryor J."/>
            <person name="Bernardet J.-F."/>
            <person name="Hugo C."/>
            <person name="Kampfer P."/>
            <person name="Newman J."/>
            <person name="Mcquiston J.R."/>
        </authorList>
    </citation>
    <scope>NUCLEOTIDE SEQUENCE [LARGE SCALE GENOMIC DNA]</scope>
    <source>
        <strain evidence="3">H3056</strain>
    </source>
</reference>
<dbReference type="OrthoDB" id="982493at2"/>
<dbReference type="EMBL" id="RJUG01000004">
    <property type="protein sequence ID" value="ROI07712.1"/>
    <property type="molecule type" value="Genomic_DNA"/>
</dbReference>
<organism evidence="2 3">
    <name type="scientific">Kaistella daneshvariae</name>
    <dbReference type="NCBI Taxonomy" id="2487074"/>
    <lineage>
        <taxon>Bacteria</taxon>
        <taxon>Pseudomonadati</taxon>
        <taxon>Bacteroidota</taxon>
        <taxon>Flavobacteriia</taxon>
        <taxon>Flavobacteriales</taxon>
        <taxon>Weeksellaceae</taxon>
        <taxon>Chryseobacterium group</taxon>
        <taxon>Kaistella</taxon>
    </lineage>
</organism>
<feature type="transmembrane region" description="Helical" evidence="1">
    <location>
        <begin position="82"/>
        <end position="100"/>
    </location>
</feature>
<evidence type="ECO:0000313" key="3">
    <source>
        <dbReference type="Proteomes" id="UP000270224"/>
    </source>
</evidence>
<feature type="transmembrane region" description="Helical" evidence="1">
    <location>
        <begin position="53"/>
        <end position="75"/>
    </location>
</feature>
<keyword evidence="1" id="KW-0812">Transmembrane</keyword>
<gene>
    <name evidence="2" type="ORF">EGI11_08460</name>
</gene>
<proteinExistence type="predicted"/>
<comment type="caution">
    <text evidence="2">The sequence shown here is derived from an EMBL/GenBank/DDBJ whole genome shotgun (WGS) entry which is preliminary data.</text>
</comment>